<gene>
    <name evidence="1" type="ORF">RM552_10710</name>
</gene>
<reference evidence="1 2" key="1">
    <citation type="submission" date="2023-09" db="EMBL/GenBank/DDBJ databases">
        <authorList>
            <person name="Rey-Velasco X."/>
        </authorList>
    </citation>
    <scope>NUCLEOTIDE SEQUENCE [LARGE SCALE GENOMIC DNA]</scope>
    <source>
        <strain evidence="1 2">P117</strain>
    </source>
</reference>
<accession>A0ABU2ZRR5</accession>
<evidence type="ECO:0000313" key="2">
    <source>
        <dbReference type="Proteomes" id="UP001253545"/>
    </source>
</evidence>
<evidence type="ECO:0000313" key="1">
    <source>
        <dbReference type="EMBL" id="MDT0595317.1"/>
    </source>
</evidence>
<sequence>MIKELIKRLFDASVHMPHISEYDVFVKKSVLDELINRQNWHSLFELYLSCSEADRHFLLVSMYEHDGRSLFQQLPQLFPQNYVAHLMLGAYLTGKALHLRRNCIASHIEDQTWEEIFIISERATQALLRAIEINAYDPQIYFPLIQVQTIDNEKRDGMTSYINAVTSSTKHHYPLYVLVLTFLTKKWGGSYEEMFSFAKHHSGSENAEPCMQGLIALAHIERWLGYAFDEEYELQKQYFEDEFIQQELHTSYSLFRKNAKQNGFYRTAANQFAFAFYVSGQNDLLKDALLFLNGHYFTRPWCYGSAGEAEVLSDALKRVGLNY</sequence>
<dbReference type="Proteomes" id="UP001253545">
    <property type="component" value="Unassembled WGS sequence"/>
</dbReference>
<name>A0ABU2ZRR5_9ALTE</name>
<keyword evidence="2" id="KW-1185">Reference proteome</keyword>
<comment type="caution">
    <text evidence="1">The sequence shown here is derived from an EMBL/GenBank/DDBJ whole genome shotgun (WGS) entry which is preliminary data.</text>
</comment>
<dbReference type="EMBL" id="JAVRHX010000002">
    <property type="protein sequence ID" value="MDT0595317.1"/>
    <property type="molecule type" value="Genomic_DNA"/>
</dbReference>
<dbReference type="RefSeq" id="WP_311368827.1">
    <property type="nucleotide sequence ID" value="NZ_JAVRHX010000002.1"/>
</dbReference>
<proteinExistence type="predicted"/>
<organism evidence="1 2">
    <name type="scientific">Glaciecola petra</name>
    <dbReference type="NCBI Taxonomy" id="3075602"/>
    <lineage>
        <taxon>Bacteria</taxon>
        <taxon>Pseudomonadati</taxon>
        <taxon>Pseudomonadota</taxon>
        <taxon>Gammaproteobacteria</taxon>
        <taxon>Alteromonadales</taxon>
        <taxon>Alteromonadaceae</taxon>
        <taxon>Glaciecola</taxon>
    </lineage>
</organism>
<protein>
    <submittedName>
        <fullName evidence="1">DUF4034 domain-containing protein</fullName>
    </submittedName>
</protein>